<feature type="domain" description="DH" evidence="2">
    <location>
        <begin position="86"/>
        <end position="273"/>
    </location>
</feature>
<dbReference type="SUPFAM" id="SSF48065">
    <property type="entry name" value="DBL homology domain (DH-domain)"/>
    <property type="match status" value="1"/>
</dbReference>
<feature type="compositionally biased region" description="Basic and acidic residues" evidence="1">
    <location>
        <begin position="738"/>
        <end position="747"/>
    </location>
</feature>
<gene>
    <name evidence="3" type="ORF">A1Q2_04317</name>
</gene>
<feature type="region of interest" description="Disordered" evidence="1">
    <location>
        <begin position="825"/>
        <end position="847"/>
    </location>
</feature>
<feature type="compositionally biased region" description="Polar residues" evidence="1">
    <location>
        <begin position="528"/>
        <end position="537"/>
    </location>
</feature>
<dbReference type="eggNOG" id="ENOG502QRIS">
    <property type="taxonomic scope" value="Eukaryota"/>
</dbReference>
<dbReference type="OrthoDB" id="6244550at2759"/>
<dbReference type="PROSITE" id="PS50010">
    <property type="entry name" value="DH_2"/>
    <property type="match status" value="1"/>
</dbReference>
<feature type="compositionally biased region" description="Polar residues" evidence="1">
    <location>
        <begin position="548"/>
        <end position="567"/>
    </location>
</feature>
<evidence type="ECO:0000256" key="1">
    <source>
        <dbReference type="SAM" id="MobiDB-lite"/>
    </source>
</evidence>
<dbReference type="GO" id="GO:0005085">
    <property type="term" value="F:guanyl-nucleotide exchange factor activity"/>
    <property type="evidence" value="ECO:0007669"/>
    <property type="project" value="InterPro"/>
</dbReference>
<feature type="region of interest" description="Disordered" evidence="1">
    <location>
        <begin position="275"/>
        <end position="358"/>
    </location>
</feature>
<organism evidence="3 4">
    <name type="scientific">Trichosporon asahii var. asahii (strain CBS 8904)</name>
    <name type="common">Yeast</name>
    <dbReference type="NCBI Taxonomy" id="1220162"/>
    <lineage>
        <taxon>Eukaryota</taxon>
        <taxon>Fungi</taxon>
        <taxon>Dikarya</taxon>
        <taxon>Basidiomycota</taxon>
        <taxon>Agaricomycotina</taxon>
        <taxon>Tremellomycetes</taxon>
        <taxon>Trichosporonales</taxon>
        <taxon>Trichosporonaceae</taxon>
        <taxon>Trichosporon</taxon>
    </lineage>
</organism>
<accession>K1VBF4</accession>
<dbReference type="OMA" id="DMWLLYP"/>
<feature type="compositionally biased region" description="Polar residues" evidence="1">
    <location>
        <begin position="319"/>
        <end position="356"/>
    </location>
</feature>
<dbReference type="HOGENOM" id="CLU_005338_0_0_1"/>
<evidence type="ECO:0000313" key="3">
    <source>
        <dbReference type="EMBL" id="EKD01370.1"/>
    </source>
</evidence>
<protein>
    <submittedName>
        <fullName evidence="3">Gef1</fullName>
    </submittedName>
</protein>
<evidence type="ECO:0000313" key="4">
    <source>
        <dbReference type="Proteomes" id="UP000006757"/>
    </source>
</evidence>
<name>K1VBF4_TRIAC</name>
<dbReference type="EMBL" id="AMBO01000318">
    <property type="protein sequence ID" value="EKD01370.1"/>
    <property type="molecule type" value="Genomic_DNA"/>
</dbReference>
<dbReference type="Gene3D" id="1.20.900.10">
    <property type="entry name" value="Dbl homology (DH) domain"/>
    <property type="match status" value="1"/>
</dbReference>
<keyword evidence="4" id="KW-1185">Reference proteome</keyword>
<feature type="compositionally biased region" description="Low complexity" evidence="1">
    <location>
        <begin position="758"/>
        <end position="768"/>
    </location>
</feature>
<evidence type="ECO:0000259" key="2">
    <source>
        <dbReference type="PROSITE" id="PS50010"/>
    </source>
</evidence>
<dbReference type="Pfam" id="PF00621">
    <property type="entry name" value="RhoGEF"/>
    <property type="match status" value="1"/>
</dbReference>
<dbReference type="InterPro" id="IPR000219">
    <property type="entry name" value="DH_dom"/>
</dbReference>
<feature type="region of interest" description="Disordered" evidence="1">
    <location>
        <begin position="1"/>
        <end position="91"/>
    </location>
</feature>
<feature type="compositionally biased region" description="Basic and acidic residues" evidence="1">
    <location>
        <begin position="304"/>
        <end position="318"/>
    </location>
</feature>
<dbReference type="Proteomes" id="UP000006757">
    <property type="component" value="Unassembled WGS sequence"/>
</dbReference>
<comment type="caution">
    <text evidence="3">The sequence shown here is derived from an EMBL/GenBank/DDBJ whole genome shotgun (WGS) entry which is preliminary data.</text>
</comment>
<dbReference type="InParanoid" id="K1VBF4"/>
<dbReference type="STRING" id="1220162.K1VBF4"/>
<dbReference type="SMART" id="SM00325">
    <property type="entry name" value="RhoGEF"/>
    <property type="match status" value="1"/>
</dbReference>
<feature type="compositionally biased region" description="Low complexity" evidence="1">
    <location>
        <begin position="33"/>
        <end position="51"/>
    </location>
</feature>
<proteinExistence type="predicted"/>
<sequence length="964" mass="104890">MVAQYQATAGPSRYQAPLPPPPTAPLAPIRTDPSIQSGSSSSWSPLSPRSPNHVAPPPPLNMNMPQPQSRPQQHARELPAEPESPSTRNPLTDLMDTEKVYVEQLTFVIRRVAAAWSRRDLPPPKLDAMFRAVEAVYRANRSFGARLKDIGTNPQSSPKALGDLLMRWVDDLEPSYSRYATVFMTGFDNYAPVSKNATLPSILVDVTAKSPPTPPLEQWTLDSLFLLPYHRVRYYRKLYARLLQNTTEGRSDHRLLLAANQKLEGLIKDVESRLELDVSEEDSPPPSVSGSNGGQSRETSWANEKLRASQESSGRDSSVESQSVRGESGRSSAATSVTQSPGRGTKSPTSQRSSITDLELRIDTERTLDLFTMQPRKCKLQMSPPNLPYTRGLRSSHDGMVYFTPTCNGQPVVHRRAHIIVLTDLFLITDRMEASEKASKAQEVARAQPSRVGEGGPMPEMWLAYPPLAGKHLQVMEGEQSNVLAVTVMRKETFVIHCESEIERDKMLKSITDCIDFAGGQAPRPAAQTPSLSSQAPSPVDRSAPRTPASSSQHSYFPTAPSSSSHGDNYAPAPNGPLASQMRKMSLEPGQTMPGQSMPTPTVPGQIMPGQTMPGPTMNWPSAHIPSAASQSQGAPQPTAARPTRGASLTRGPQPNGASGQYPGLGVTSPVSEGGFTAFNGPRNLSMRSNDSDRSGFSGGHPSQQPPMPFQQNGYAPQPFGQPQMPGPPRQFQPEMRPLSDRRHDELPPVPQIRGGDNDNFSDSGGSSPSLMSPAVMPRARSTEPYHRTDTFHSTVSTQSAFSTQSMPAPIEQIQTPSERFVALKSNSAPPTTVDDEEDEPHEEQPATLTGPAVISAQMKCKVFLQQGHGQWKSLGHGKLKLYVEKGRNVKQLVVESDKRKSSVIISTIVLTDGIERVARTGVAVEISDQGQRTGIIYMIQLRNEASAGGLYESLVAGSDRSRR</sequence>
<feature type="region of interest" description="Disordered" evidence="1">
    <location>
        <begin position="519"/>
        <end position="782"/>
    </location>
</feature>
<dbReference type="AlphaFoldDB" id="K1VBF4"/>
<dbReference type="InterPro" id="IPR035899">
    <property type="entry name" value="DBL_dom_sf"/>
</dbReference>
<reference evidence="3 4" key="1">
    <citation type="journal article" date="2012" name="Eukaryot. Cell">
        <title>Genome sequence of the Trichosporon asahii environmental strain CBS 8904.</title>
        <authorList>
            <person name="Yang R.Y."/>
            <person name="Li H.T."/>
            <person name="Zhu H."/>
            <person name="Zhou G.P."/>
            <person name="Wang M."/>
            <person name="Wang L."/>
        </authorList>
    </citation>
    <scope>NUCLEOTIDE SEQUENCE [LARGE SCALE GENOMIC DNA]</scope>
    <source>
        <strain evidence="3 4">CBS 8904</strain>
    </source>
</reference>